<comment type="similarity">
    <text evidence="7">Belongs to the type IV zinc-finger family. Class B subfamily.</text>
</comment>
<dbReference type="PROSITE" id="PS50114">
    <property type="entry name" value="GATA_ZN_FINGER_2"/>
    <property type="match status" value="1"/>
</dbReference>
<evidence type="ECO:0000256" key="1">
    <source>
        <dbReference type="ARBA" id="ARBA00022723"/>
    </source>
</evidence>
<keyword evidence="13" id="KW-1185">Reference proteome</keyword>
<evidence type="ECO:0000313" key="12">
    <source>
        <dbReference type="EMBL" id="KAK7328288.1"/>
    </source>
</evidence>
<dbReference type="GO" id="GO:0006355">
    <property type="term" value="P:regulation of DNA-templated transcription"/>
    <property type="evidence" value="ECO:0007669"/>
    <property type="project" value="InterPro"/>
</dbReference>
<dbReference type="SMART" id="SM00401">
    <property type="entry name" value="ZnF_GATA"/>
    <property type="match status" value="1"/>
</dbReference>
<proteinExistence type="inferred from homology"/>
<feature type="region of interest" description="Disordered" evidence="10">
    <location>
        <begin position="167"/>
        <end position="196"/>
    </location>
</feature>
<dbReference type="Proteomes" id="UP001367508">
    <property type="component" value="Unassembled WGS sequence"/>
</dbReference>
<keyword evidence="4" id="KW-0805">Transcription regulation</keyword>
<dbReference type="GO" id="GO:0043565">
    <property type="term" value="F:sequence-specific DNA binding"/>
    <property type="evidence" value="ECO:0007669"/>
    <property type="project" value="InterPro"/>
</dbReference>
<evidence type="ECO:0000256" key="6">
    <source>
        <dbReference type="ARBA" id="ARBA00023163"/>
    </source>
</evidence>
<dbReference type="InterPro" id="IPR000679">
    <property type="entry name" value="Znf_GATA"/>
</dbReference>
<dbReference type="PANTHER" id="PTHR47172">
    <property type="entry name" value="OS01G0976800 PROTEIN"/>
    <property type="match status" value="1"/>
</dbReference>
<reference evidence="12 13" key="1">
    <citation type="submission" date="2024-01" db="EMBL/GenBank/DDBJ databases">
        <title>The genomes of 5 underutilized Papilionoideae crops provide insights into root nodulation and disease resistanc.</title>
        <authorList>
            <person name="Jiang F."/>
        </authorList>
    </citation>
    <scope>NUCLEOTIDE SEQUENCE [LARGE SCALE GENOMIC DNA]</scope>
    <source>
        <strain evidence="12">LVBAO_FW01</strain>
        <tissue evidence="12">Leaves</tissue>
    </source>
</reference>
<dbReference type="AlphaFoldDB" id="A0AAN9L5R8"/>
<dbReference type="PANTHER" id="PTHR47172:SF9">
    <property type="entry name" value="GATA TRANSCRIPTION FACTOR 23"/>
    <property type="match status" value="1"/>
</dbReference>
<evidence type="ECO:0000256" key="10">
    <source>
        <dbReference type="SAM" id="MobiDB-lite"/>
    </source>
</evidence>
<gene>
    <name evidence="12" type="ORF">VNO77_22391</name>
</gene>
<dbReference type="Gene3D" id="3.30.50.10">
    <property type="entry name" value="Erythroid Transcription Factor GATA-1, subunit A"/>
    <property type="match status" value="1"/>
</dbReference>
<organism evidence="12 13">
    <name type="scientific">Canavalia gladiata</name>
    <name type="common">Sword bean</name>
    <name type="synonym">Dolichos gladiatus</name>
    <dbReference type="NCBI Taxonomy" id="3824"/>
    <lineage>
        <taxon>Eukaryota</taxon>
        <taxon>Viridiplantae</taxon>
        <taxon>Streptophyta</taxon>
        <taxon>Embryophyta</taxon>
        <taxon>Tracheophyta</taxon>
        <taxon>Spermatophyta</taxon>
        <taxon>Magnoliopsida</taxon>
        <taxon>eudicotyledons</taxon>
        <taxon>Gunneridae</taxon>
        <taxon>Pentapetalae</taxon>
        <taxon>rosids</taxon>
        <taxon>fabids</taxon>
        <taxon>Fabales</taxon>
        <taxon>Fabaceae</taxon>
        <taxon>Papilionoideae</taxon>
        <taxon>50 kb inversion clade</taxon>
        <taxon>NPAAA clade</taxon>
        <taxon>indigoferoid/millettioid clade</taxon>
        <taxon>Phaseoleae</taxon>
        <taxon>Canavalia</taxon>
    </lineage>
</organism>
<evidence type="ECO:0000256" key="8">
    <source>
        <dbReference type="ARBA" id="ARBA00037539"/>
    </source>
</evidence>
<sequence>MSFGRTNQTLNSNGHDFDLNIPYLEDLNFNAVNEFSSSILVYTQQASQNSIKHMNIEAANKDNEVQQSSTVDTTILATNSSVGVSHVEPKYVASISFASASIPQRHRRHRRGRKFRLSDPNRFCTNFYCKTKRTPLWRKGPLGPKTLCNACGLQYIKTVSRRGSGSDFHSAVSVHGEGDASPGSVSAETVRGSSNF</sequence>
<comment type="function">
    <text evidence="8">Transcriptional regulator that specifically binds 5'-GATA-3' or 5'-GAT-3' motifs within gene promoters.</text>
</comment>
<keyword evidence="1" id="KW-0479">Metal-binding</keyword>
<dbReference type="SUPFAM" id="SSF57716">
    <property type="entry name" value="Glucocorticoid receptor-like (DNA-binding domain)"/>
    <property type="match status" value="1"/>
</dbReference>
<feature type="compositionally biased region" description="Polar residues" evidence="10">
    <location>
        <begin position="183"/>
        <end position="196"/>
    </location>
</feature>
<dbReference type="InterPro" id="IPR013088">
    <property type="entry name" value="Znf_NHR/GATA"/>
</dbReference>
<dbReference type="GO" id="GO:0008270">
    <property type="term" value="F:zinc ion binding"/>
    <property type="evidence" value="ECO:0007669"/>
    <property type="project" value="UniProtKB-KW"/>
</dbReference>
<dbReference type="Pfam" id="PF00320">
    <property type="entry name" value="GATA"/>
    <property type="match status" value="1"/>
</dbReference>
<accession>A0AAN9L5R8</accession>
<evidence type="ECO:0000256" key="5">
    <source>
        <dbReference type="ARBA" id="ARBA00023125"/>
    </source>
</evidence>
<evidence type="ECO:0000256" key="2">
    <source>
        <dbReference type="ARBA" id="ARBA00022771"/>
    </source>
</evidence>
<keyword evidence="3" id="KW-0862">Zinc</keyword>
<keyword evidence="2 9" id="KW-0863">Zinc-finger</keyword>
<evidence type="ECO:0000256" key="3">
    <source>
        <dbReference type="ARBA" id="ARBA00022833"/>
    </source>
</evidence>
<evidence type="ECO:0000256" key="4">
    <source>
        <dbReference type="ARBA" id="ARBA00023015"/>
    </source>
</evidence>
<name>A0AAN9L5R8_CANGL</name>
<evidence type="ECO:0000259" key="11">
    <source>
        <dbReference type="PROSITE" id="PS50114"/>
    </source>
</evidence>
<keyword evidence="6" id="KW-0804">Transcription</keyword>
<protein>
    <recommendedName>
        <fullName evidence="11">GATA-type domain-containing protein</fullName>
    </recommendedName>
</protein>
<evidence type="ECO:0000313" key="13">
    <source>
        <dbReference type="Proteomes" id="UP001367508"/>
    </source>
</evidence>
<evidence type="ECO:0000256" key="9">
    <source>
        <dbReference type="PROSITE-ProRule" id="PRU00094"/>
    </source>
</evidence>
<evidence type="ECO:0000256" key="7">
    <source>
        <dbReference type="ARBA" id="ARBA00024019"/>
    </source>
</evidence>
<dbReference type="EMBL" id="JAYMYQ010000005">
    <property type="protein sequence ID" value="KAK7328288.1"/>
    <property type="molecule type" value="Genomic_DNA"/>
</dbReference>
<keyword evidence="5" id="KW-0238">DNA-binding</keyword>
<dbReference type="CDD" id="cd00202">
    <property type="entry name" value="ZnF_GATA"/>
    <property type="match status" value="1"/>
</dbReference>
<comment type="caution">
    <text evidence="12">The sequence shown here is derived from an EMBL/GenBank/DDBJ whole genome shotgun (WGS) entry which is preliminary data.</text>
</comment>
<feature type="domain" description="GATA-type" evidence="11">
    <location>
        <begin position="129"/>
        <end position="155"/>
    </location>
</feature>